<evidence type="ECO:0000259" key="3">
    <source>
        <dbReference type="PROSITE" id="PS51471"/>
    </source>
</evidence>
<dbReference type="Pfam" id="PF13532">
    <property type="entry name" value="2OG-FeII_Oxy_2"/>
    <property type="match status" value="1"/>
</dbReference>
<dbReference type="EMBL" id="CM000640">
    <property type="protein sequence ID" value="EED94337.1"/>
    <property type="molecule type" value="Genomic_DNA"/>
</dbReference>
<dbReference type="PANTHER" id="PTHR31212">
    <property type="entry name" value="ALPHA-KETOGLUTARATE-DEPENDENT DIOXYGENASE ALKB HOMOLOG 3"/>
    <property type="match status" value="1"/>
</dbReference>
<reference evidence="4 5" key="2">
    <citation type="journal article" date="2008" name="Nature">
        <title>The Phaeodactylum genome reveals the evolutionary history of diatom genomes.</title>
        <authorList>
            <person name="Bowler C."/>
            <person name="Allen A.E."/>
            <person name="Badger J.H."/>
            <person name="Grimwood J."/>
            <person name="Jabbari K."/>
            <person name="Kuo A."/>
            <person name="Maheswari U."/>
            <person name="Martens C."/>
            <person name="Maumus F."/>
            <person name="Otillar R.P."/>
            <person name="Rayko E."/>
            <person name="Salamov A."/>
            <person name="Vandepoele K."/>
            <person name="Beszteri B."/>
            <person name="Gruber A."/>
            <person name="Heijde M."/>
            <person name="Katinka M."/>
            <person name="Mock T."/>
            <person name="Valentin K."/>
            <person name="Verret F."/>
            <person name="Berges J.A."/>
            <person name="Brownlee C."/>
            <person name="Cadoret J.P."/>
            <person name="Chiovitti A."/>
            <person name="Choi C.J."/>
            <person name="Coesel S."/>
            <person name="De Martino A."/>
            <person name="Detter J.C."/>
            <person name="Durkin C."/>
            <person name="Falciatore A."/>
            <person name="Fournet J."/>
            <person name="Haruta M."/>
            <person name="Huysman M.J."/>
            <person name="Jenkins B.D."/>
            <person name="Jiroutova K."/>
            <person name="Jorgensen R.E."/>
            <person name="Joubert Y."/>
            <person name="Kaplan A."/>
            <person name="Kroger N."/>
            <person name="Kroth P.G."/>
            <person name="La Roche J."/>
            <person name="Lindquist E."/>
            <person name="Lommer M."/>
            <person name="Martin-Jezequel V."/>
            <person name="Lopez P.J."/>
            <person name="Lucas S."/>
            <person name="Mangogna M."/>
            <person name="McGinnis K."/>
            <person name="Medlin L.K."/>
            <person name="Montsant A."/>
            <person name="Oudot-Le Secq M.P."/>
            <person name="Napoli C."/>
            <person name="Obornik M."/>
            <person name="Parker M.S."/>
            <person name="Petit J.L."/>
            <person name="Porcel B.M."/>
            <person name="Poulsen N."/>
            <person name="Robison M."/>
            <person name="Rychlewski L."/>
            <person name="Rynearson T.A."/>
            <person name="Schmutz J."/>
            <person name="Shapiro H."/>
            <person name="Siaut M."/>
            <person name="Stanley M."/>
            <person name="Sussman M.R."/>
            <person name="Taylor A.R."/>
            <person name="Vardi A."/>
            <person name="von Dassow P."/>
            <person name="Vyverman W."/>
            <person name="Willis A."/>
            <person name="Wyrwicz L.S."/>
            <person name="Rokhsar D.S."/>
            <person name="Weissenbach J."/>
            <person name="Armbrust E.V."/>
            <person name="Green B.R."/>
            <person name="Van de Peer Y."/>
            <person name="Grigoriev I.V."/>
        </authorList>
    </citation>
    <scope>NUCLEOTIDE SEQUENCE [LARGE SCALE GENOMIC DNA]</scope>
    <source>
        <strain evidence="4 5">CCMP1335</strain>
    </source>
</reference>
<dbReference type="PaxDb" id="35128-Thaps21832"/>
<evidence type="ECO:0000313" key="4">
    <source>
        <dbReference type="EMBL" id="EED94337.1"/>
    </source>
</evidence>
<dbReference type="Proteomes" id="UP000001449">
    <property type="component" value="Chromosome 3"/>
</dbReference>
<reference evidence="4 5" key="1">
    <citation type="journal article" date="2004" name="Science">
        <title>The genome of the diatom Thalassiosira pseudonana: ecology, evolution, and metabolism.</title>
        <authorList>
            <person name="Armbrust E.V."/>
            <person name="Berges J.A."/>
            <person name="Bowler C."/>
            <person name="Green B.R."/>
            <person name="Martinez D."/>
            <person name="Putnam N.H."/>
            <person name="Zhou S."/>
            <person name="Allen A.E."/>
            <person name="Apt K.E."/>
            <person name="Bechner M."/>
            <person name="Brzezinski M.A."/>
            <person name="Chaal B.K."/>
            <person name="Chiovitti A."/>
            <person name="Davis A.K."/>
            <person name="Demarest M.S."/>
            <person name="Detter J.C."/>
            <person name="Glavina T."/>
            <person name="Goodstein D."/>
            <person name="Hadi M.Z."/>
            <person name="Hellsten U."/>
            <person name="Hildebrand M."/>
            <person name="Jenkins B.D."/>
            <person name="Jurka J."/>
            <person name="Kapitonov V.V."/>
            <person name="Kroger N."/>
            <person name="Lau W.W."/>
            <person name="Lane T.W."/>
            <person name="Larimer F.W."/>
            <person name="Lippmeier J.C."/>
            <person name="Lucas S."/>
            <person name="Medina M."/>
            <person name="Montsant A."/>
            <person name="Obornik M."/>
            <person name="Parker M.S."/>
            <person name="Palenik B."/>
            <person name="Pazour G.J."/>
            <person name="Richardson P.M."/>
            <person name="Rynearson T.A."/>
            <person name="Saito M.A."/>
            <person name="Schwartz D.C."/>
            <person name="Thamatrakoln K."/>
            <person name="Valentin K."/>
            <person name="Vardi A."/>
            <person name="Wilkerson F.P."/>
            <person name="Rokhsar D.S."/>
        </authorList>
    </citation>
    <scope>NUCLEOTIDE SEQUENCE [LARGE SCALE GENOMIC DNA]</scope>
    <source>
        <strain evidence="4 5">CCMP1335</strain>
    </source>
</reference>
<feature type="compositionally biased region" description="Acidic residues" evidence="1">
    <location>
        <begin position="112"/>
        <end position="121"/>
    </location>
</feature>
<dbReference type="PROSITE" id="PS51471">
    <property type="entry name" value="FE2OG_OXY"/>
    <property type="match status" value="1"/>
</dbReference>
<proteinExistence type="predicted"/>
<dbReference type="GO" id="GO:0006307">
    <property type="term" value="P:DNA alkylation repair"/>
    <property type="evidence" value="ECO:0007669"/>
    <property type="project" value="InterPro"/>
</dbReference>
<gene>
    <name evidence="4" type="ORF">THAPSDRAFT_21832</name>
</gene>
<accession>B8BY96</accession>
<organism evidence="4 5">
    <name type="scientific">Thalassiosira pseudonana</name>
    <name type="common">Marine diatom</name>
    <name type="synonym">Cyclotella nana</name>
    <dbReference type="NCBI Taxonomy" id="35128"/>
    <lineage>
        <taxon>Eukaryota</taxon>
        <taxon>Sar</taxon>
        <taxon>Stramenopiles</taxon>
        <taxon>Ochrophyta</taxon>
        <taxon>Bacillariophyta</taxon>
        <taxon>Coscinodiscophyceae</taxon>
        <taxon>Thalassiosirophycidae</taxon>
        <taxon>Thalassiosirales</taxon>
        <taxon>Thalassiosiraceae</taxon>
        <taxon>Thalassiosira</taxon>
    </lineage>
</organism>
<evidence type="ECO:0000313" key="5">
    <source>
        <dbReference type="Proteomes" id="UP000001449"/>
    </source>
</evidence>
<dbReference type="PANTHER" id="PTHR31212:SF4">
    <property type="entry name" value="ALPHA-KETOGLUTARATE-DEPENDENT DIOXYGENASE ALKB HOMOLOG 3"/>
    <property type="match status" value="1"/>
</dbReference>
<keyword evidence="2" id="KW-1133">Transmembrane helix</keyword>
<keyword evidence="5" id="KW-1185">Reference proteome</keyword>
<dbReference type="GeneID" id="7441926"/>
<dbReference type="FunFam" id="2.60.120.590:FF:000052">
    <property type="entry name" value="Uncharacterized protein"/>
    <property type="match status" value="1"/>
</dbReference>
<dbReference type="Gene3D" id="3.30.230.30">
    <property type="entry name" value="Impact, N-terminal domain"/>
    <property type="match status" value="1"/>
</dbReference>
<keyword evidence="2" id="KW-0472">Membrane</keyword>
<dbReference type="GO" id="GO:0051213">
    <property type="term" value="F:dioxygenase activity"/>
    <property type="evidence" value="ECO:0007669"/>
    <property type="project" value="InterPro"/>
</dbReference>
<dbReference type="KEGG" id="tps:THAPSDRAFT_21832"/>
<name>B8BY96_THAPS</name>
<dbReference type="HOGENOM" id="CLU_480230_0_0_1"/>
<dbReference type="InterPro" id="IPR036956">
    <property type="entry name" value="Impact_N_sf"/>
</dbReference>
<protein>
    <recommendedName>
        <fullName evidence="3">Fe2OG dioxygenase domain-containing protein</fullName>
    </recommendedName>
</protein>
<keyword evidence="2" id="KW-0812">Transmembrane</keyword>
<dbReference type="InterPro" id="IPR005123">
    <property type="entry name" value="Oxoglu/Fe-dep_dioxygenase_dom"/>
</dbReference>
<dbReference type="InParanoid" id="B8BY96"/>
<dbReference type="Gene3D" id="2.60.120.590">
    <property type="entry name" value="Alpha-ketoglutarate-dependent dioxygenase AlkB-like"/>
    <property type="match status" value="1"/>
</dbReference>
<feature type="region of interest" description="Disordered" evidence="1">
    <location>
        <begin position="101"/>
        <end position="137"/>
    </location>
</feature>
<dbReference type="InterPro" id="IPR037151">
    <property type="entry name" value="AlkB-like_sf"/>
</dbReference>
<dbReference type="SUPFAM" id="SSF51197">
    <property type="entry name" value="Clavaminate synthase-like"/>
    <property type="match status" value="1"/>
</dbReference>
<sequence>MTTTQPHHQPLSTLKVADSIFHGYICTHRSLTSVHQFRQELLLSHNNPDAAHVPYAISIDGGADAAQETFDDDDEPPHANVGKTLLYELIQYKRQLRRQSTMKIRGSKQGIDDDDNDDDDVSWNSNSDDGSAAATCGESGPPIATAIIIVRYFKERLLGVTCGRLISVYARTARLALHRHLHGSDVPYVEKYTFGSSWKNVYGLAAGDTELILDLVPTDEGSSSDGTTTTVEALISELEFEGMVGSKQEVLPRLQNLQADLRTVHNDCSNNSIIPVYRYPGNYSGTEWPTHPWSPTTLSIKHRVEEALQPLYHQHMNHCVSNLYRDGGDRIDHHSDKDLDLNRNGVIVSVSLGSTRFMEVRDRRPPHDVCRVELPPGSMFVLGPETNATFTHAVLPTSNVKKKRGGNSIKCSVENGGRISLTFRDVRTFLDLKSQRLFGQGVTGTFAKSILVEDGVVTDDSLNEVVERVREEDRKERNRSVGVAVFVGLSVGCVSSREGKRGTEESSDKGGSVTNGMRALLSALAVTSISASASYWYLRRLRSEMRRRREERDARAFFSKKSASGNTY</sequence>
<evidence type="ECO:0000256" key="2">
    <source>
        <dbReference type="SAM" id="Phobius"/>
    </source>
</evidence>
<dbReference type="InterPro" id="IPR032854">
    <property type="entry name" value="ALKBH3"/>
</dbReference>
<dbReference type="eggNOG" id="ENOG502QRZN">
    <property type="taxonomic scope" value="Eukaryota"/>
</dbReference>
<feature type="domain" description="Fe2OG dioxygenase" evidence="3">
    <location>
        <begin position="315"/>
        <end position="427"/>
    </location>
</feature>
<evidence type="ECO:0000256" key="1">
    <source>
        <dbReference type="SAM" id="MobiDB-lite"/>
    </source>
</evidence>
<dbReference type="STRING" id="35128.B8BY96"/>
<feature type="transmembrane region" description="Helical" evidence="2">
    <location>
        <begin position="517"/>
        <end position="538"/>
    </location>
</feature>
<dbReference type="InterPro" id="IPR027450">
    <property type="entry name" value="AlkB-like"/>
</dbReference>
<dbReference type="RefSeq" id="XP_002288901.1">
    <property type="nucleotide sequence ID" value="XM_002288865.1"/>
</dbReference>
<dbReference type="AlphaFoldDB" id="B8BY96"/>